<sequence>MAAMSYGHPLVAQHAAAHAGLAGQRASHVVSLLLHAAPEGALEPPEWVELVPAGTFFGRDGRGPYILDMDAVLDAFTRGGIDLPIDYDHQTLDADAKAGPVPAAGWIKELAARDGALWGRVEWTPRAAELIRGKEYRFLSPVFRHDKAGRVLALEGAGLTHYPNLDLTPVAHQKGAAHMTEDLFERLVMMLNLPATTTPDELVAELQKAIDQLAALKTEAQSRQIDPAEWVPMSQHKAVADELAKLQAQIAAEKAEAAVTAAMSAGKLAPAMKDWALDYARRDPEGFAAFAAKAPVIVSGNKPDAHSVASNADTLTEEDRIACQLLGMSEAEFAAHKKELARDAG</sequence>
<dbReference type="Proteomes" id="UP000321201">
    <property type="component" value="Unassembled WGS sequence"/>
</dbReference>
<organism evidence="2 3">
    <name type="scientific">Pelomicrobium methylotrophicum</name>
    <dbReference type="NCBI Taxonomy" id="2602750"/>
    <lineage>
        <taxon>Bacteria</taxon>
        <taxon>Pseudomonadati</taxon>
        <taxon>Pseudomonadota</taxon>
        <taxon>Hydrogenophilia</taxon>
        <taxon>Hydrogenophilia incertae sedis</taxon>
        <taxon>Pelomicrobium</taxon>
    </lineage>
</organism>
<dbReference type="InParanoid" id="A0A5C7EUK2"/>
<dbReference type="OrthoDB" id="2043985at2"/>
<dbReference type="Pfam" id="PF10123">
    <property type="entry name" value="Mu-like_Pro"/>
    <property type="match status" value="1"/>
</dbReference>
<gene>
    <name evidence="2" type="ORF">FR698_07930</name>
</gene>
<evidence type="ECO:0000313" key="3">
    <source>
        <dbReference type="Proteomes" id="UP000321201"/>
    </source>
</evidence>
<feature type="coiled-coil region" evidence="1">
    <location>
        <begin position="203"/>
        <end position="256"/>
    </location>
</feature>
<keyword evidence="3" id="KW-1185">Reference proteome</keyword>
<reference evidence="2 3" key="1">
    <citation type="submission" date="2019-08" db="EMBL/GenBank/DDBJ databases">
        <title>Pelomicrobium methylotrophicum gen. nov., sp. nov. a moderately thermophilic, facultatively anaerobic, lithoautotrophic and methylotrophic bacterium isolated from a terrestrial mud volcano.</title>
        <authorList>
            <person name="Slobodkina G.B."/>
            <person name="Merkel A.Y."/>
            <person name="Slobodkin A.I."/>
        </authorList>
    </citation>
    <scope>NUCLEOTIDE SEQUENCE [LARGE SCALE GENOMIC DNA]</scope>
    <source>
        <strain evidence="2 3">SM250</strain>
    </source>
</reference>
<keyword evidence="1" id="KW-0175">Coiled coil</keyword>
<accession>A0A5C7EUK2</accession>
<dbReference type="EMBL" id="VPFL01000009">
    <property type="protein sequence ID" value="TXF11922.1"/>
    <property type="molecule type" value="Genomic_DNA"/>
</dbReference>
<protein>
    <recommendedName>
        <fullName evidence="4">Mu-like prophage I protein</fullName>
    </recommendedName>
</protein>
<comment type="caution">
    <text evidence="2">The sequence shown here is derived from an EMBL/GenBank/DDBJ whole genome shotgun (WGS) entry which is preliminary data.</text>
</comment>
<dbReference type="AlphaFoldDB" id="A0A5C7EUK2"/>
<proteinExistence type="predicted"/>
<dbReference type="InterPro" id="IPR012106">
    <property type="entry name" value="Phage_Mu_Gp1"/>
</dbReference>
<name>A0A5C7EUK2_9PROT</name>
<evidence type="ECO:0000256" key="1">
    <source>
        <dbReference type="SAM" id="Coils"/>
    </source>
</evidence>
<evidence type="ECO:0008006" key="4">
    <source>
        <dbReference type="Google" id="ProtNLM"/>
    </source>
</evidence>
<dbReference type="PIRSF" id="PIRSF016624">
    <property type="entry name" value="Mu_prophg_I"/>
    <property type="match status" value="1"/>
</dbReference>
<evidence type="ECO:0000313" key="2">
    <source>
        <dbReference type="EMBL" id="TXF11922.1"/>
    </source>
</evidence>